<accession>A0AAD4IP01</accession>
<dbReference type="EMBL" id="SDAM02029567">
    <property type="protein sequence ID" value="KAH6756097.1"/>
    <property type="molecule type" value="Genomic_DNA"/>
</dbReference>
<protein>
    <submittedName>
        <fullName evidence="1">Uncharacterized protein</fullName>
    </submittedName>
</protein>
<reference evidence="1 2" key="1">
    <citation type="journal article" date="2021" name="Nat. Commun.">
        <title>Incipient diploidization of the medicinal plant Perilla within 10,000 years.</title>
        <authorList>
            <person name="Zhang Y."/>
            <person name="Shen Q."/>
            <person name="Leng L."/>
            <person name="Zhang D."/>
            <person name="Chen S."/>
            <person name="Shi Y."/>
            <person name="Ning Z."/>
            <person name="Chen S."/>
        </authorList>
    </citation>
    <scope>NUCLEOTIDE SEQUENCE [LARGE SCALE GENOMIC DNA]</scope>
    <source>
        <strain evidence="2">cv. PC099</strain>
    </source>
</reference>
<organism evidence="1 2">
    <name type="scientific">Perilla frutescens var. hirtella</name>
    <name type="common">Perilla citriodora</name>
    <name type="synonym">Perilla setoyensis</name>
    <dbReference type="NCBI Taxonomy" id="608512"/>
    <lineage>
        <taxon>Eukaryota</taxon>
        <taxon>Viridiplantae</taxon>
        <taxon>Streptophyta</taxon>
        <taxon>Embryophyta</taxon>
        <taxon>Tracheophyta</taxon>
        <taxon>Spermatophyta</taxon>
        <taxon>Magnoliopsida</taxon>
        <taxon>eudicotyledons</taxon>
        <taxon>Gunneridae</taxon>
        <taxon>Pentapetalae</taxon>
        <taxon>asterids</taxon>
        <taxon>lamiids</taxon>
        <taxon>Lamiales</taxon>
        <taxon>Lamiaceae</taxon>
        <taxon>Nepetoideae</taxon>
        <taxon>Elsholtzieae</taxon>
        <taxon>Perilla</taxon>
    </lineage>
</organism>
<dbReference type="AlphaFoldDB" id="A0AAD4IP01"/>
<gene>
    <name evidence="1" type="ORF">C2S53_004358</name>
</gene>
<sequence>MSAAAHKLTPVETRGVIVHRKFPDGSNHVVHYLSAVTKTMEFQNRLNLPCCVVDYIGDQSRRLGLLVGIQKKEVAEYMDVNQGETVELRSCVCDPSNFYVARKLHDGLREVKKEEFKGGFNLDD</sequence>
<keyword evidence="2" id="KW-1185">Reference proteome</keyword>
<evidence type="ECO:0000313" key="1">
    <source>
        <dbReference type="EMBL" id="KAH6756097.1"/>
    </source>
</evidence>
<evidence type="ECO:0000313" key="2">
    <source>
        <dbReference type="Proteomes" id="UP001190926"/>
    </source>
</evidence>
<comment type="caution">
    <text evidence="1">The sequence shown here is derived from an EMBL/GenBank/DDBJ whole genome shotgun (WGS) entry which is preliminary data.</text>
</comment>
<dbReference type="Proteomes" id="UP001190926">
    <property type="component" value="Unassembled WGS sequence"/>
</dbReference>
<proteinExistence type="predicted"/>
<name>A0AAD4IP01_PERFH</name>